<proteinExistence type="predicted"/>
<evidence type="ECO:0000313" key="3">
    <source>
        <dbReference type="Proteomes" id="UP001151699"/>
    </source>
</evidence>
<dbReference type="EMBL" id="WJQU01000002">
    <property type="protein sequence ID" value="KAJ6642539.1"/>
    <property type="molecule type" value="Genomic_DNA"/>
</dbReference>
<sequence>MQAKSTFLFVLISSMKLASGTPILDGLLKGVLGGGGLPIGGGALGGGGGIPIVGGGKGGNGGSNVNVDGLLHGLNDILAEPLCSVGLGCDNCNDSDGCGCDGNQVPIGGGKHGHRGGHGGHGVTIGYGADKPENKMGKLFSQKEKINPLCIESTALNWKPCNHI</sequence>
<organism evidence="2 3">
    <name type="scientific">Pseudolycoriella hygida</name>
    <dbReference type="NCBI Taxonomy" id="35572"/>
    <lineage>
        <taxon>Eukaryota</taxon>
        <taxon>Metazoa</taxon>
        <taxon>Ecdysozoa</taxon>
        <taxon>Arthropoda</taxon>
        <taxon>Hexapoda</taxon>
        <taxon>Insecta</taxon>
        <taxon>Pterygota</taxon>
        <taxon>Neoptera</taxon>
        <taxon>Endopterygota</taxon>
        <taxon>Diptera</taxon>
        <taxon>Nematocera</taxon>
        <taxon>Sciaroidea</taxon>
        <taxon>Sciaridae</taxon>
        <taxon>Pseudolycoriella</taxon>
    </lineage>
</organism>
<gene>
    <name evidence="2" type="primary">BhB10-1</name>
    <name evidence="2" type="ORF">Bhyg_07490</name>
</gene>
<protein>
    <submittedName>
        <fullName evidence="2">B10-1 protein</fullName>
    </submittedName>
</protein>
<feature type="signal peptide" evidence="1">
    <location>
        <begin position="1"/>
        <end position="20"/>
    </location>
</feature>
<keyword evidence="1" id="KW-0732">Signal</keyword>
<evidence type="ECO:0000313" key="2">
    <source>
        <dbReference type="EMBL" id="KAJ6642539.1"/>
    </source>
</evidence>
<reference evidence="2" key="1">
    <citation type="submission" date="2022-07" db="EMBL/GenBank/DDBJ databases">
        <authorList>
            <person name="Trinca V."/>
            <person name="Uliana J.V.C."/>
            <person name="Torres T.T."/>
            <person name="Ward R.J."/>
            <person name="Monesi N."/>
        </authorList>
    </citation>
    <scope>NUCLEOTIDE SEQUENCE</scope>
    <source>
        <strain evidence="2">HSMRA1968</strain>
        <tissue evidence="2">Whole embryos</tissue>
    </source>
</reference>
<accession>A0A9Q0S2T4</accession>
<evidence type="ECO:0000256" key="1">
    <source>
        <dbReference type="SAM" id="SignalP"/>
    </source>
</evidence>
<keyword evidence="3" id="KW-1185">Reference proteome</keyword>
<dbReference type="Proteomes" id="UP001151699">
    <property type="component" value="Chromosome B"/>
</dbReference>
<dbReference type="AlphaFoldDB" id="A0A9Q0S2T4"/>
<comment type="caution">
    <text evidence="2">The sequence shown here is derived from an EMBL/GenBank/DDBJ whole genome shotgun (WGS) entry which is preliminary data.</text>
</comment>
<feature type="chain" id="PRO_5040404434" evidence="1">
    <location>
        <begin position="21"/>
        <end position="164"/>
    </location>
</feature>
<name>A0A9Q0S2T4_9DIPT</name>